<sequence length="60" mass="6222">MPGKQELAPECEHRIHDICHGTYAVYVEPFSVPAVAGRCDCPCHTTEAAAVPKAAATGGG</sequence>
<dbReference type="AlphaFoldDB" id="A0A1Q4V136"/>
<dbReference type="Proteomes" id="UP000186455">
    <property type="component" value="Unassembled WGS sequence"/>
</dbReference>
<name>A0A1Q4V136_9ACTN</name>
<reference evidence="1 2" key="1">
    <citation type="submission" date="2015-06" db="EMBL/GenBank/DDBJ databases">
        <title>Cloning and characterization of the uncialamcin biosynthetic gene cluster.</title>
        <authorList>
            <person name="Yan X."/>
            <person name="Huang T."/>
            <person name="Ge H."/>
            <person name="Shen B."/>
        </authorList>
    </citation>
    <scope>NUCLEOTIDE SEQUENCE [LARGE SCALE GENOMIC DNA]</scope>
    <source>
        <strain evidence="1 2">DCA2648</strain>
    </source>
</reference>
<dbReference type="EMBL" id="LFBV01000009">
    <property type="protein sequence ID" value="OKH91527.1"/>
    <property type="molecule type" value="Genomic_DNA"/>
</dbReference>
<evidence type="ECO:0000313" key="2">
    <source>
        <dbReference type="Proteomes" id="UP000186455"/>
    </source>
</evidence>
<evidence type="ECO:0000313" key="1">
    <source>
        <dbReference type="EMBL" id="OKH91527.1"/>
    </source>
</evidence>
<dbReference type="STRING" id="1048205.AB852_28645"/>
<gene>
    <name evidence="1" type="ORF">AB852_28645</name>
</gene>
<organism evidence="1 2">
    <name type="scientific">Streptomyces uncialis</name>
    <dbReference type="NCBI Taxonomy" id="1048205"/>
    <lineage>
        <taxon>Bacteria</taxon>
        <taxon>Bacillati</taxon>
        <taxon>Actinomycetota</taxon>
        <taxon>Actinomycetes</taxon>
        <taxon>Kitasatosporales</taxon>
        <taxon>Streptomycetaceae</taxon>
        <taxon>Streptomyces</taxon>
    </lineage>
</organism>
<proteinExistence type="predicted"/>
<accession>A0A1Q4V136</accession>
<comment type="caution">
    <text evidence="1">The sequence shown here is derived from an EMBL/GenBank/DDBJ whole genome shotgun (WGS) entry which is preliminary data.</text>
</comment>
<protein>
    <submittedName>
        <fullName evidence="1">Uncharacterized protein</fullName>
    </submittedName>
</protein>
<keyword evidence="2" id="KW-1185">Reference proteome</keyword>